<dbReference type="eggNOG" id="COG2021">
    <property type="taxonomic scope" value="Bacteria"/>
</dbReference>
<dbReference type="EMBL" id="CP001016">
    <property type="protein sequence ID" value="ACB95453.1"/>
    <property type="molecule type" value="Genomic_DNA"/>
</dbReference>
<keyword evidence="3" id="KW-1185">Reference proteome</keyword>
<keyword evidence="2" id="KW-0378">Hydrolase</keyword>
<name>B2IDL7_BEII9</name>
<gene>
    <name evidence="2" type="ordered locus">Bind_1826</name>
</gene>
<dbReference type="SUPFAM" id="SSF53474">
    <property type="entry name" value="alpha/beta-Hydrolases"/>
    <property type="match status" value="1"/>
</dbReference>
<dbReference type="Gene3D" id="3.40.50.1820">
    <property type="entry name" value="alpha/beta hydrolase"/>
    <property type="match status" value="1"/>
</dbReference>
<organism evidence="2 3">
    <name type="scientific">Beijerinckia indica subsp. indica (strain ATCC 9039 / DSM 1715 / NCIMB 8712)</name>
    <dbReference type="NCBI Taxonomy" id="395963"/>
    <lineage>
        <taxon>Bacteria</taxon>
        <taxon>Pseudomonadati</taxon>
        <taxon>Pseudomonadota</taxon>
        <taxon>Alphaproteobacteria</taxon>
        <taxon>Hyphomicrobiales</taxon>
        <taxon>Beijerinckiaceae</taxon>
        <taxon>Beijerinckia</taxon>
    </lineage>
</organism>
<dbReference type="Pfam" id="PF00561">
    <property type="entry name" value="Abhydrolase_1"/>
    <property type="match status" value="1"/>
</dbReference>
<dbReference type="PRINTS" id="PR00111">
    <property type="entry name" value="ABHYDROLASE"/>
</dbReference>
<dbReference type="KEGG" id="bid:Bind_1826"/>
<dbReference type="PANTHER" id="PTHR43433">
    <property type="entry name" value="HYDROLASE, ALPHA/BETA FOLD FAMILY PROTEIN"/>
    <property type="match status" value="1"/>
</dbReference>
<evidence type="ECO:0000313" key="2">
    <source>
        <dbReference type="EMBL" id="ACB95453.1"/>
    </source>
</evidence>
<reference evidence="2 3" key="2">
    <citation type="journal article" date="2010" name="J. Bacteriol.">
        <title>Complete genome sequence of Beijerinckia indica subsp. indica.</title>
        <authorList>
            <person name="Tamas I."/>
            <person name="Dedysh S.N."/>
            <person name="Liesack W."/>
            <person name="Stott M.B."/>
            <person name="Alam M."/>
            <person name="Murrell J.C."/>
            <person name="Dunfield P.F."/>
        </authorList>
    </citation>
    <scope>NUCLEOTIDE SEQUENCE [LARGE SCALE GENOMIC DNA]</scope>
    <source>
        <strain evidence="3">ATCC 9039 / DSM 1715 / NCIMB 8712</strain>
    </source>
</reference>
<dbReference type="InterPro" id="IPR050471">
    <property type="entry name" value="AB_hydrolase"/>
</dbReference>
<sequence length="285" mass="31262">MTTHNTARNQFVEVNGVRYAYRRFGKHNGTPLLLLPHFIATMDWWDPLLVDGLAETREVILFDNRGVGLSSGETPDRIATMAADVHAFIHGLGLARVDVLGFSIGGMVAQELALLYPDDVRKLLLVGTGPRGGEGMQEPKPDVVKALTEAGPDPKSARPFLFFSQSENGRTEAARFTARNAERTVDLDPGASMQTLQAQSEALGEWGRAASHTDYLARLRTLLHPTLVANGNDDIMVSTINSYILSQAIPKAELIIYPDSGHGALFQYAHLFVEHTNLFLDRAEI</sequence>
<dbReference type="InterPro" id="IPR029058">
    <property type="entry name" value="AB_hydrolase_fold"/>
</dbReference>
<protein>
    <submittedName>
        <fullName evidence="2">Alpha/beta hydrolase fold</fullName>
    </submittedName>
</protein>
<dbReference type="OrthoDB" id="7958481at2"/>
<dbReference type="Proteomes" id="UP000001695">
    <property type="component" value="Chromosome"/>
</dbReference>
<feature type="domain" description="AB hydrolase-1" evidence="1">
    <location>
        <begin position="31"/>
        <end position="266"/>
    </location>
</feature>
<dbReference type="STRING" id="395963.Bind_1826"/>
<evidence type="ECO:0000259" key="1">
    <source>
        <dbReference type="Pfam" id="PF00561"/>
    </source>
</evidence>
<dbReference type="RefSeq" id="WP_012384810.1">
    <property type="nucleotide sequence ID" value="NC_010581.1"/>
</dbReference>
<reference evidence="3" key="1">
    <citation type="submission" date="2008-03" db="EMBL/GenBank/DDBJ databases">
        <title>Complete sequence of chromosome of Beijerinckia indica subsp. indica ATCC 9039.</title>
        <authorList>
            <consortium name="US DOE Joint Genome Institute"/>
            <person name="Copeland A."/>
            <person name="Lucas S."/>
            <person name="Lapidus A."/>
            <person name="Glavina del Rio T."/>
            <person name="Dalin E."/>
            <person name="Tice H."/>
            <person name="Bruce D."/>
            <person name="Goodwin L."/>
            <person name="Pitluck S."/>
            <person name="LaButti K."/>
            <person name="Schmutz J."/>
            <person name="Larimer F."/>
            <person name="Land M."/>
            <person name="Hauser L."/>
            <person name="Kyrpides N."/>
            <person name="Mikhailova N."/>
            <person name="Dunfield P.F."/>
            <person name="Dedysh S.N."/>
            <person name="Liesack W."/>
            <person name="Saw J.H."/>
            <person name="Alam M."/>
            <person name="Chen Y."/>
            <person name="Murrell J.C."/>
            <person name="Richardson P."/>
        </authorList>
    </citation>
    <scope>NUCLEOTIDE SEQUENCE [LARGE SCALE GENOMIC DNA]</scope>
    <source>
        <strain evidence="3">ATCC 9039 / DSM 1715 / NCIMB 8712</strain>
    </source>
</reference>
<evidence type="ECO:0000313" key="3">
    <source>
        <dbReference type="Proteomes" id="UP000001695"/>
    </source>
</evidence>
<dbReference type="HOGENOM" id="CLU_020336_4_0_5"/>
<proteinExistence type="predicted"/>
<accession>B2IDL7</accession>
<dbReference type="InterPro" id="IPR000073">
    <property type="entry name" value="AB_hydrolase_1"/>
</dbReference>
<dbReference type="PANTHER" id="PTHR43433:SF5">
    <property type="entry name" value="AB HYDROLASE-1 DOMAIN-CONTAINING PROTEIN"/>
    <property type="match status" value="1"/>
</dbReference>
<dbReference type="AlphaFoldDB" id="B2IDL7"/>
<dbReference type="GO" id="GO:0016787">
    <property type="term" value="F:hydrolase activity"/>
    <property type="evidence" value="ECO:0007669"/>
    <property type="project" value="UniProtKB-KW"/>
</dbReference>